<reference evidence="8" key="1">
    <citation type="journal article" date="2013" name="Genome Biol. Evol.">
        <title>Punctuated emergences of genetic and phenotypic innovations in eumetazoan, bilaterian, euteleostome, and hominidae ancestors.</title>
        <authorList>
            <person name="Wenger Y."/>
            <person name="Galliot B."/>
        </authorList>
    </citation>
    <scope>NUCLEOTIDE SEQUENCE</scope>
    <source>
        <tissue evidence="8">Whole animals</tissue>
    </source>
</reference>
<feature type="transmembrane region" description="Helical" evidence="7">
    <location>
        <begin position="138"/>
        <end position="164"/>
    </location>
</feature>
<feature type="transmembrane region" description="Helical" evidence="7">
    <location>
        <begin position="64"/>
        <end position="86"/>
    </location>
</feature>
<dbReference type="EMBL" id="HAAD01002346">
    <property type="protein sequence ID" value="CDG68578.1"/>
    <property type="molecule type" value="mRNA"/>
</dbReference>
<comment type="subcellular location">
    <subcellularLocation>
        <location evidence="1">Cell membrane</location>
        <topology evidence="1">Multi-pass membrane protein</topology>
    </subcellularLocation>
</comment>
<evidence type="ECO:0000256" key="2">
    <source>
        <dbReference type="ARBA" id="ARBA00022475"/>
    </source>
</evidence>
<evidence type="ECO:0000256" key="5">
    <source>
        <dbReference type="ARBA" id="ARBA00023136"/>
    </source>
</evidence>
<dbReference type="PANTHER" id="PTHR20886">
    <property type="entry name" value="VANG-LIKE PROTEIN"/>
    <property type="match status" value="1"/>
</dbReference>
<evidence type="ECO:0000313" key="8">
    <source>
        <dbReference type="EMBL" id="CDG68578.1"/>
    </source>
</evidence>
<evidence type="ECO:0000256" key="3">
    <source>
        <dbReference type="ARBA" id="ARBA00022692"/>
    </source>
</evidence>
<dbReference type="AlphaFoldDB" id="T2M8K0"/>
<feature type="transmembrane region" description="Helical" evidence="7">
    <location>
        <begin position="106"/>
        <end position="126"/>
    </location>
</feature>
<protein>
    <submittedName>
        <fullName evidence="8">Vang-like protein 1</fullName>
    </submittedName>
</protein>
<dbReference type="Pfam" id="PF06638">
    <property type="entry name" value="Strabismus"/>
    <property type="match status" value="1"/>
</dbReference>
<keyword evidence="5 7" id="KW-0472">Membrane</keyword>
<comment type="similarity">
    <text evidence="6">Belongs to the Vang family.</text>
</comment>
<accession>T2M8K0</accession>
<dbReference type="InterPro" id="IPR009539">
    <property type="entry name" value="VANGL"/>
</dbReference>
<dbReference type="OrthoDB" id="8887313at2759"/>
<dbReference type="OMA" id="MWHREND"/>
<organism evidence="8">
    <name type="scientific">Hydra vulgaris</name>
    <name type="common">Hydra</name>
    <name type="synonym">Hydra attenuata</name>
    <dbReference type="NCBI Taxonomy" id="6087"/>
    <lineage>
        <taxon>Eukaryota</taxon>
        <taxon>Metazoa</taxon>
        <taxon>Cnidaria</taxon>
        <taxon>Hydrozoa</taxon>
        <taxon>Hydroidolina</taxon>
        <taxon>Anthoathecata</taxon>
        <taxon>Aplanulata</taxon>
        <taxon>Hydridae</taxon>
        <taxon>Hydra</taxon>
    </lineage>
</organism>
<keyword evidence="2" id="KW-1003">Cell membrane</keyword>
<proteinExistence type="evidence at transcript level"/>
<sequence>MADDLDDGVIEVQVIPQDDNWGETNTITETATSVCTDLEDVDMGLFDDDDVEHRNFSCLNFKQTLSIIFSIGLGIFAILSPIAFLVMPNLISNWKTDSCAMTCGGMYISIGVKELVLLVGIWALYFRPTKAFMPRIDVFKVGMLSIGYLVVTLFWLFYVIQIFGKKSSDLSGIVSFAIYFIDSMLFLHYLALLLMWIRHQENIYNVSVIRNVDGSRKHYMIGQCSIQKAAVNVLEKYYIDFNEYNPYLPRPTSRSKINKFSNIKFYDLDNKMDMGNGKNFSQQASKAVIAAAALGRRKEGRNDRFYEELEIDRRVRKRKARLVAAAEEAFGHIARLNAFDTSKKANGSMNPDEAAQAIFPTLARPLQKYLRTTRQQLHYPLESIMKHLAHCIMFDMSARAFLERYTCDQPCVGYVSSSQSQDWTLISDFAATKQLSDGMIFQLQQNDISLVVVVSRTPIFKISEHAYDIDTNRFILRLSSETSV</sequence>
<evidence type="ECO:0000256" key="6">
    <source>
        <dbReference type="ARBA" id="ARBA00025718"/>
    </source>
</evidence>
<evidence type="ECO:0000256" key="7">
    <source>
        <dbReference type="SAM" id="Phobius"/>
    </source>
</evidence>
<gene>
    <name evidence="8" type="primary">VANGL1</name>
</gene>
<evidence type="ECO:0000256" key="4">
    <source>
        <dbReference type="ARBA" id="ARBA00022989"/>
    </source>
</evidence>
<name>T2M8K0_HYDVU</name>
<dbReference type="GO" id="GO:0005886">
    <property type="term" value="C:plasma membrane"/>
    <property type="evidence" value="ECO:0007669"/>
    <property type="project" value="UniProtKB-SubCell"/>
</dbReference>
<keyword evidence="3 7" id="KW-0812">Transmembrane</keyword>
<keyword evidence="4 7" id="KW-1133">Transmembrane helix</keyword>
<evidence type="ECO:0000256" key="1">
    <source>
        <dbReference type="ARBA" id="ARBA00004651"/>
    </source>
</evidence>
<feature type="transmembrane region" description="Helical" evidence="7">
    <location>
        <begin position="176"/>
        <end position="197"/>
    </location>
</feature>